<evidence type="ECO:0000313" key="2">
    <source>
        <dbReference type="EMBL" id="MPM12144.1"/>
    </source>
</evidence>
<dbReference type="Pfam" id="PF26226">
    <property type="entry name" value="DUF8052"/>
    <property type="match status" value="1"/>
</dbReference>
<sequence>MILLNEKEAEMDFAQYIEMIENKLRSSFDISKNYIINDVQYDLYAEFHLRNEKYVAVKNAVIYAFENNEYCLIKHFKNLNKTDYMNLTESMIKSVESIVKPSNEHMSSIITGVMVADNISNEDLEFIVEAVRRFKFGKSFALGFKGWADIRLMLVSLDEGLISTNKKGKEVSKVYSF</sequence>
<dbReference type="EMBL" id="VSSQ01001927">
    <property type="protein sequence ID" value="MPM12144.1"/>
    <property type="molecule type" value="Genomic_DNA"/>
</dbReference>
<dbReference type="AlphaFoldDB" id="A0A644XD76"/>
<reference evidence="2" key="1">
    <citation type="submission" date="2019-08" db="EMBL/GenBank/DDBJ databases">
        <authorList>
            <person name="Kucharzyk K."/>
            <person name="Murdoch R.W."/>
            <person name="Higgins S."/>
            <person name="Loffler F."/>
        </authorList>
    </citation>
    <scope>NUCLEOTIDE SEQUENCE</scope>
</reference>
<organism evidence="2">
    <name type="scientific">bioreactor metagenome</name>
    <dbReference type="NCBI Taxonomy" id="1076179"/>
    <lineage>
        <taxon>unclassified sequences</taxon>
        <taxon>metagenomes</taxon>
        <taxon>ecological metagenomes</taxon>
    </lineage>
</organism>
<comment type="caution">
    <text evidence="2">The sequence shown here is derived from an EMBL/GenBank/DDBJ whole genome shotgun (WGS) entry which is preliminary data.</text>
</comment>
<dbReference type="InterPro" id="IPR058365">
    <property type="entry name" value="DUF8052"/>
</dbReference>
<accession>A0A644XD76</accession>
<protein>
    <recommendedName>
        <fullName evidence="1">DUF8052 domain-containing protein</fullName>
    </recommendedName>
</protein>
<feature type="domain" description="DUF8052" evidence="1">
    <location>
        <begin position="14"/>
        <end position="176"/>
    </location>
</feature>
<evidence type="ECO:0000259" key="1">
    <source>
        <dbReference type="Pfam" id="PF26226"/>
    </source>
</evidence>
<proteinExistence type="predicted"/>
<name>A0A644XD76_9ZZZZ</name>
<gene>
    <name evidence="2" type="ORF">SDC9_58496</name>
</gene>